<comment type="caution">
    <text evidence="1">The sequence shown here is derived from an EMBL/GenBank/DDBJ whole genome shotgun (WGS) entry which is preliminary data.</text>
</comment>
<dbReference type="AlphaFoldDB" id="X1DIW8"/>
<organism evidence="1">
    <name type="scientific">marine sediment metagenome</name>
    <dbReference type="NCBI Taxonomy" id="412755"/>
    <lineage>
        <taxon>unclassified sequences</taxon>
        <taxon>metagenomes</taxon>
        <taxon>ecological metagenomes</taxon>
    </lineage>
</organism>
<proteinExistence type="predicted"/>
<name>X1DIW8_9ZZZZ</name>
<reference evidence="1" key="1">
    <citation type="journal article" date="2014" name="Front. Microbiol.">
        <title>High frequency of phylogenetically diverse reductive dehalogenase-homologous genes in deep subseafloor sedimentary metagenomes.</title>
        <authorList>
            <person name="Kawai M."/>
            <person name="Futagami T."/>
            <person name="Toyoda A."/>
            <person name="Takaki Y."/>
            <person name="Nishi S."/>
            <person name="Hori S."/>
            <person name="Arai W."/>
            <person name="Tsubouchi T."/>
            <person name="Morono Y."/>
            <person name="Uchiyama I."/>
            <person name="Ito T."/>
            <person name="Fujiyama A."/>
            <person name="Inagaki F."/>
            <person name="Takami H."/>
        </authorList>
    </citation>
    <scope>NUCLEOTIDE SEQUENCE</scope>
    <source>
        <strain evidence="1">Expedition CK06-06</strain>
    </source>
</reference>
<accession>X1DIW8</accession>
<dbReference type="EMBL" id="BARU01004478">
    <property type="protein sequence ID" value="GAH20836.1"/>
    <property type="molecule type" value="Genomic_DNA"/>
</dbReference>
<gene>
    <name evidence="1" type="ORF">S03H2_08995</name>
</gene>
<sequence length="91" mass="10724">MFSETYYNRDGKWGHVTLYIDFNWLKGTIESHIIPELPDYVITRTYLWDYDGEELPFPTIEAVPCDPWELPGQRFLENFDFVQKEGADADG</sequence>
<protein>
    <submittedName>
        <fullName evidence="1">Uncharacterized protein</fullName>
    </submittedName>
</protein>
<evidence type="ECO:0000313" key="1">
    <source>
        <dbReference type="EMBL" id="GAH20836.1"/>
    </source>
</evidence>